<dbReference type="InterPro" id="IPR006665">
    <property type="entry name" value="OmpA-like"/>
</dbReference>
<dbReference type="PANTHER" id="PTHR30329:SF21">
    <property type="entry name" value="LIPOPROTEIN YIAD-RELATED"/>
    <property type="match status" value="1"/>
</dbReference>
<feature type="signal peptide" evidence="3">
    <location>
        <begin position="1"/>
        <end position="24"/>
    </location>
</feature>
<dbReference type="PANTHER" id="PTHR30329">
    <property type="entry name" value="STATOR ELEMENT OF FLAGELLAR MOTOR COMPLEX"/>
    <property type="match status" value="1"/>
</dbReference>
<feature type="compositionally biased region" description="Low complexity" evidence="2">
    <location>
        <begin position="136"/>
        <end position="150"/>
    </location>
</feature>
<feature type="compositionally biased region" description="Low complexity" evidence="2">
    <location>
        <begin position="158"/>
        <end position="253"/>
    </location>
</feature>
<feature type="compositionally biased region" description="Pro residues" evidence="2">
    <location>
        <begin position="112"/>
        <end position="132"/>
    </location>
</feature>
<evidence type="ECO:0000256" key="2">
    <source>
        <dbReference type="SAM" id="MobiDB-lite"/>
    </source>
</evidence>
<comment type="caution">
    <text evidence="5">The sequence shown here is derived from an EMBL/GenBank/DDBJ whole genome shotgun (WGS) entry which is preliminary data.</text>
</comment>
<sequence>MISTRLLLASTAVFSFGTLGLSHAAPFPQAGLLNVAPPAVTQYLIKVQVSADDAQAALAAAQARLAEAGASGGDVAAAQADVQAAQAALAAAQASPAPEPEPAPEPAAKTPEPAPAAEAPPAPEAAPEPAPKPVEEAAPAAEPVPAAEAAPEPKAEVQAEPEPAEEAAPTAESAPAPEAAAEPAAPADAAPEPAATVEKAPEPAADAQAEPAPEAATDPAAESAPTEPAAEAAPAAEPTAVPAAEAEPATEPAAEPPAEPAAETDVKPEPKPDAAPAAKAAPTPEAKPDTTPENTPAPQTKPETATEPAADAAGAEQSAPADQPAEEVLTLPVEGGAPVLDSAKEDVEPAEAGATPAPARTKKPSAPPAAAPKSDAEAQGPAAADQATPERAMSEQGERVKERPARERQTEVTIINQIDNRTIIEVDNRTIIEHDDDQRLRAGSEEVYYEQLRGGRVREVIVRPNGVQLVTITNRWGDVIQRSRIMPDGQEYVLFFAEARSDGSREAFVDPGRELPPLRLSIPIDEYILEATVAEPSAYLDFLMEPPVEQVERLYSVEEVRYSARIRDKVRRIDLDSLTFEFGKAAIAEDQIQHLSDVADAMEKILEANPAETFLIEGHTDAVGRDEANLVLSDKRAETVAIALTDVFGIPPENLVTQGYGERYLKVRTEAPERLNRRVTIRRITPLVTPVASR</sequence>
<dbReference type="Pfam" id="PF00691">
    <property type="entry name" value="OmpA"/>
    <property type="match status" value="1"/>
</dbReference>
<dbReference type="SUPFAM" id="SSF103088">
    <property type="entry name" value="OmpA-like"/>
    <property type="match status" value="1"/>
</dbReference>
<feature type="chain" id="PRO_5046782203" evidence="3">
    <location>
        <begin position="25"/>
        <end position="694"/>
    </location>
</feature>
<dbReference type="CDD" id="cd07185">
    <property type="entry name" value="OmpA_C-like"/>
    <property type="match status" value="1"/>
</dbReference>
<feature type="compositionally biased region" description="Basic and acidic residues" evidence="2">
    <location>
        <begin position="392"/>
        <end position="408"/>
    </location>
</feature>
<feature type="region of interest" description="Disordered" evidence="2">
    <location>
        <begin position="346"/>
        <end position="408"/>
    </location>
</feature>
<accession>A0ABT3Z594</accession>
<keyword evidence="3" id="KW-0732">Signal</keyword>
<gene>
    <name evidence="5" type="ORF">OEG84_02170</name>
</gene>
<evidence type="ECO:0000313" key="5">
    <source>
        <dbReference type="EMBL" id="MCY0146554.1"/>
    </source>
</evidence>
<protein>
    <submittedName>
        <fullName evidence="5">OmpA family protein</fullName>
    </submittedName>
</protein>
<dbReference type="RefSeq" id="WP_267652214.1">
    <property type="nucleotide sequence ID" value="NZ_JAOVZR010000001.1"/>
</dbReference>
<evidence type="ECO:0000256" key="3">
    <source>
        <dbReference type="SAM" id="SignalP"/>
    </source>
</evidence>
<dbReference type="InterPro" id="IPR050330">
    <property type="entry name" value="Bact_OuterMem_StrucFunc"/>
</dbReference>
<dbReference type="Gene3D" id="3.30.1330.60">
    <property type="entry name" value="OmpA-like domain"/>
    <property type="match status" value="1"/>
</dbReference>
<organism evidence="5 6">
    <name type="scientific">Hoeflea algicola</name>
    <dbReference type="NCBI Taxonomy" id="2983763"/>
    <lineage>
        <taxon>Bacteria</taxon>
        <taxon>Pseudomonadati</taxon>
        <taxon>Pseudomonadota</taxon>
        <taxon>Alphaproteobacteria</taxon>
        <taxon>Hyphomicrobiales</taxon>
        <taxon>Rhizobiaceae</taxon>
        <taxon>Hoeflea</taxon>
    </lineage>
</organism>
<evidence type="ECO:0000256" key="1">
    <source>
        <dbReference type="PROSITE-ProRule" id="PRU00473"/>
    </source>
</evidence>
<feature type="domain" description="OmpA-like" evidence="4">
    <location>
        <begin position="567"/>
        <end position="687"/>
    </location>
</feature>
<feature type="compositionally biased region" description="Low complexity" evidence="2">
    <location>
        <begin position="274"/>
        <end position="323"/>
    </location>
</feature>
<keyword evidence="6" id="KW-1185">Reference proteome</keyword>
<feature type="compositionally biased region" description="Low complexity" evidence="2">
    <location>
        <begin position="350"/>
        <end position="359"/>
    </location>
</feature>
<reference evidence="5" key="1">
    <citation type="submission" date="2022-10" db="EMBL/GenBank/DDBJ databases">
        <title>Hoeflea sp. G2-23, isolated from marine algae.</title>
        <authorList>
            <person name="Kristyanto S."/>
            <person name="Kim J.M."/>
            <person name="Jeon C.O."/>
        </authorList>
    </citation>
    <scope>NUCLEOTIDE SEQUENCE</scope>
    <source>
        <strain evidence="5">G2-23</strain>
    </source>
</reference>
<dbReference type="Proteomes" id="UP001073227">
    <property type="component" value="Unassembled WGS sequence"/>
</dbReference>
<keyword evidence="1" id="KW-0472">Membrane</keyword>
<dbReference type="InterPro" id="IPR036737">
    <property type="entry name" value="OmpA-like_sf"/>
</dbReference>
<proteinExistence type="predicted"/>
<feature type="region of interest" description="Disordered" evidence="2">
    <location>
        <begin position="89"/>
        <end position="325"/>
    </location>
</feature>
<feature type="compositionally biased region" description="Low complexity" evidence="2">
    <location>
        <begin position="371"/>
        <end position="387"/>
    </location>
</feature>
<evidence type="ECO:0000259" key="4">
    <source>
        <dbReference type="PROSITE" id="PS51123"/>
    </source>
</evidence>
<dbReference type="PROSITE" id="PS51123">
    <property type="entry name" value="OMPA_2"/>
    <property type="match status" value="1"/>
</dbReference>
<dbReference type="EMBL" id="JAOVZR010000001">
    <property type="protein sequence ID" value="MCY0146554.1"/>
    <property type="molecule type" value="Genomic_DNA"/>
</dbReference>
<name>A0ABT3Z594_9HYPH</name>
<evidence type="ECO:0000313" key="6">
    <source>
        <dbReference type="Proteomes" id="UP001073227"/>
    </source>
</evidence>